<sequence length="187" mass="20059">MARIVLFHSALGLNEGFRAMARVLEDAGHTVHTPDYYDGHVFTDTDSGIAYRDSVGFGNLAKHAAELIADLPGPLVFGGFSLGAAMAQSMGRRDPRAAAAFLFHAGGTDKDVTWPAHVPLQIHHMVDDPWIDAGAPERLVTCAARGGALAEHFVYPGSGHLFADPTSTDFDSRLATAMWFRVVTALQ</sequence>
<dbReference type="PANTHER" id="PTHR46623">
    <property type="entry name" value="CARBOXYMETHYLENEBUTENOLIDASE-RELATED"/>
    <property type="match status" value="1"/>
</dbReference>
<dbReference type="InterPro" id="IPR051049">
    <property type="entry name" value="Dienelactone_hydrolase-like"/>
</dbReference>
<evidence type="ECO:0000313" key="3">
    <source>
        <dbReference type="Proteomes" id="UP001500755"/>
    </source>
</evidence>
<reference evidence="2 3" key="1">
    <citation type="journal article" date="2019" name="Int. J. Syst. Evol. Microbiol.">
        <title>The Global Catalogue of Microorganisms (GCM) 10K type strain sequencing project: providing services to taxonomists for standard genome sequencing and annotation.</title>
        <authorList>
            <consortium name="The Broad Institute Genomics Platform"/>
            <consortium name="The Broad Institute Genome Sequencing Center for Infectious Disease"/>
            <person name="Wu L."/>
            <person name="Ma J."/>
        </authorList>
    </citation>
    <scope>NUCLEOTIDE SEQUENCE [LARGE SCALE GENOMIC DNA]</scope>
    <source>
        <strain evidence="2 3">JCM 14546</strain>
    </source>
</reference>
<proteinExistence type="predicted"/>
<evidence type="ECO:0000313" key="2">
    <source>
        <dbReference type="EMBL" id="GAA2006571.1"/>
    </source>
</evidence>
<protein>
    <submittedName>
        <fullName evidence="2">Dienelactone hydrolase family protein</fullName>
    </submittedName>
</protein>
<organism evidence="2 3">
    <name type="scientific">Brevibacterium samyangense</name>
    <dbReference type="NCBI Taxonomy" id="366888"/>
    <lineage>
        <taxon>Bacteria</taxon>
        <taxon>Bacillati</taxon>
        <taxon>Actinomycetota</taxon>
        <taxon>Actinomycetes</taxon>
        <taxon>Micrococcales</taxon>
        <taxon>Brevibacteriaceae</taxon>
        <taxon>Brevibacterium</taxon>
    </lineage>
</organism>
<dbReference type="Pfam" id="PF01738">
    <property type="entry name" value="DLH"/>
    <property type="match status" value="1"/>
</dbReference>
<dbReference type="PANTHER" id="PTHR46623:SF6">
    <property type="entry name" value="ALPHA_BETA-HYDROLASES SUPERFAMILY PROTEIN"/>
    <property type="match status" value="1"/>
</dbReference>
<dbReference type="Proteomes" id="UP001500755">
    <property type="component" value="Unassembled WGS sequence"/>
</dbReference>
<dbReference type="GO" id="GO:0016787">
    <property type="term" value="F:hydrolase activity"/>
    <property type="evidence" value="ECO:0007669"/>
    <property type="project" value="UniProtKB-KW"/>
</dbReference>
<accession>A0ABN2TE90</accession>
<dbReference type="EMBL" id="BAAANO010000014">
    <property type="protein sequence ID" value="GAA2006571.1"/>
    <property type="molecule type" value="Genomic_DNA"/>
</dbReference>
<dbReference type="SUPFAM" id="SSF53474">
    <property type="entry name" value="alpha/beta-Hydrolases"/>
    <property type="match status" value="1"/>
</dbReference>
<dbReference type="InterPro" id="IPR002925">
    <property type="entry name" value="Dienelactn_hydro"/>
</dbReference>
<dbReference type="RefSeq" id="WP_344308583.1">
    <property type="nucleotide sequence ID" value="NZ_BAAANO010000014.1"/>
</dbReference>
<keyword evidence="2" id="KW-0378">Hydrolase</keyword>
<dbReference type="Gene3D" id="3.40.50.1820">
    <property type="entry name" value="alpha/beta hydrolase"/>
    <property type="match status" value="1"/>
</dbReference>
<keyword evidence="3" id="KW-1185">Reference proteome</keyword>
<feature type="domain" description="Dienelactone hydrolase" evidence="1">
    <location>
        <begin position="4"/>
        <end position="185"/>
    </location>
</feature>
<evidence type="ECO:0000259" key="1">
    <source>
        <dbReference type="Pfam" id="PF01738"/>
    </source>
</evidence>
<gene>
    <name evidence="2" type="ORF">GCM10009755_15840</name>
</gene>
<comment type="caution">
    <text evidence="2">The sequence shown here is derived from an EMBL/GenBank/DDBJ whole genome shotgun (WGS) entry which is preliminary data.</text>
</comment>
<dbReference type="InterPro" id="IPR029058">
    <property type="entry name" value="AB_hydrolase_fold"/>
</dbReference>
<name>A0ABN2TE90_9MICO</name>